<feature type="region of interest" description="Disordered" evidence="1">
    <location>
        <begin position="1"/>
        <end position="54"/>
    </location>
</feature>
<proteinExistence type="predicted"/>
<feature type="compositionally biased region" description="Basic residues" evidence="1">
    <location>
        <begin position="1"/>
        <end position="14"/>
    </location>
</feature>
<protein>
    <submittedName>
        <fullName evidence="2">Uncharacterized protein</fullName>
    </submittedName>
</protein>
<gene>
    <name evidence="2" type="ORF">O181_024200</name>
</gene>
<reference evidence="2" key="1">
    <citation type="submission" date="2021-03" db="EMBL/GenBank/DDBJ databases">
        <title>Draft genome sequence of rust myrtle Austropuccinia psidii MF-1, a brazilian biotype.</title>
        <authorList>
            <person name="Quecine M.C."/>
            <person name="Pachon D.M.R."/>
            <person name="Bonatelli M.L."/>
            <person name="Correr F.H."/>
            <person name="Franceschini L.M."/>
            <person name="Leite T.F."/>
            <person name="Margarido G.R.A."/>
            <person name="Almeida C.A."/>
            <person name="Ferrarezi J.A."/>
            <person name="Labate C.A."/>
        </authorList>
    </citation>
    <scope>NUCLEOTIDE SEQUENCE</scope>
    <source>
        <strain evidence="2">MF-1</strain>
    </source>
</reference>
<evidence type="ECO:0000313" key="3">
    <source>
        <dbReference type="Proteomes" id="UP000765509"/>
    </source>
</evidence>
<keyword evidence="3" id="KW-1185">Reference proteome</keyword>
<evidence type="ECO:0000313" key="2">
    <source>
        <dbReference type="EMBL" id="MBW0484485.1"/>
    </source>
</evidence>
<name>A0A9Q3CKJ1_9BASI</name>
<comment type="caution">
    <text evidence="2">The sequence shown here is derived from an EMBL/GenBank/DDBJ whole genome shotgun (WGS) entry which is preliminary data.</text>
</comment>
<evidence type="ECO:0000256" key="1">
    <source>
        <dbReference type="SAM" id="MobiDB-lite"/>
    </source>
</evidence>
<dbReference type="AlphaFoldDB" id="A0A9Q3CKJ1"/>
<feature type="compositionally biased region" description="Polar residues" evidence="1">
    <location>
        <begin position="45"/>
        <end position="54"/>
    </location>
</feature>
<dbReference type="Proteomes" id="UP000765509">
    <property type="component" value="Unassembled WGS sequence"/>
</dbReference>
<dbReference type="EMBL" id="AVOT02007706">
    <property type="protein sequence ID" value="MBW0484485.1"/>
    <property type="molecule type" value="Genomic_DNA"/>
</dbReference>
<sequence length="90" mass="10163">MFISRRSRFGHHGKWKDTKGNCAHTPIHLPIQQRPQTRGLDRHGTSTSAPQTLQRPASLVHGAQEVQLGFKLGQTRGKLTKLMSQRDILQ</sequence>
<accession>A0A9Q3CKJ1</accession>
<organism evidence="2 3">
    <name type="scientific">Austropuccinia psidii MF-1</name>
    <dbReference type="NCBI Taxonomy" id="1389203"/>
    <lineage>
        <taxon>Eukaryota</taxon>
        <taxon>Fungi</taxon>
        <taxon>Dikarya</taxon>
        <taxon>Basidiomycota</taxon>
        <taxon>Pucciniomycotina</taxon>
        <taxon>Pucciniomycetes</taxon>
        <taxon>Pucciniales</taxon>
        <taxon>Sphaerophragmiaceae</taxon>
        <taxon>Austropuccinia</taxon>
    </lineage>
</organism>